<keyword evidence="2" id="KW-0472">Membrane</keyword>
<evidence type="ECO:0000256" key="1">
    <source>
        <dbReference type="SAM" id="MobiDB-lite"/>
    </source>
</evidence>
<gene>
    <name evidence="3" type="ORF">QBC37DRAFT_49987</name>
</gene>
<feature type="compositionally biased region" description="Basic and acidic residues" evidence="1">
    <location>
        <begin position="1"/>
        <end position="11"/>
    </location>
</feature>
<evidence type="ECO:0000256" key="2">
    <source>
        <dbReference type="SAM" id="Phobius"/>
    </source>
</evidence>
<organism evidence="3 4">
    <name type="scientific">Rhypophila decipiens</name>
    <dbReference type="NCBI Taxonomy" id="261697"/>
    <lineage>
        <taxon>Eukaryota</taxon>
        <taxon>Fungi</taxon>
        <taxon>Dikarya</taxon>
        <taxon>Ascomycota</taxon>
        <taxon>Pezizomycotina</taxon>
        <taxon>Sordariomycetes</taxon>
        <taxon>Sordariomycetidae</taxon>
        <taxon>Sordariales</taxon>
        <taxon>Naviculisporaceae</taxon>
        <taxon>Rhypophila</taxon>
    </lineage>
</organism>
<proteinExistence type="predicted"/>
<sequence>MADPAEQKPFEPRILLPASQRAASERMMDRDQFLNGPRLSDRRSQSAKRRDKSSGRLADMQVGQDDQRDIQTTAPRSRIILPAWIRASLIFRPFFFGYMITSHEYWILRRAESGEIWISVRLQKYLSDTVYFFSFFVGILPFVGSSFFFVFVTMISSHDLVFGCWMGSDGLYTIPGMGHAKSHWFIMDIKEANLSDLFVLNCVLHLCRLMVNGQVLGYWMLFGLLFYM</sequence>
<dbReference type="EMBL" id="MU858200">
    <property type="protein sequence ID" value="KAK4209586.1"/>
    <property type="molecule type" value="Genomic_DNA"/>
</dbReference>
<keyword evidence="4" id="KW-1185">Reference proteome</keyword>
<feature type="transmembrane region" description="Helical" evidence="2">
    <location>
        <begin position="203"/>
        <end position="227"/>
    </location>
</feature>
<keyword evidence="2" id="KW-0812">Transmembrane</keyword>
<evidence type="ECO:0000313" key="3">
    <source>
        <dbReference type="EMBL" id="KAK4209586.1"/>
    </source>
</evidence>
<dbReference type="AlphaFoldDB" id="A0AAN7B1T2"/>
<comment type="caution">
    <text evidence="3">The sequence shown here is derived from an EMBL/GenBank/DDBJ whole genome shotgun (WGS) entry which is preliminary data.</text>
</comment>
<evidence type="ECO:0000313" key="4">
    <source>
        <dbReference type="Proteomes" id="UP001301769"/>
    </source>
</evidence>
<name>A0AAN7B1T2_9PEZI</name>
<feature type="compositionally biased region" description="Basic and acidic residues" evidence="1">
    <location>
        <begin position="23"/>
        <end position="32"/>
    </location>
</feature>
<dbReference type="Proteomes" id="UP001301769">
    <property type="component" value="Unassembled WGS sequence"/>
</dbReference>
<protein>
    <submittedName>
        <fullName evidence="3">Uncharacterized protein</fullName>
    </submittedName>
</protein>
<reference evidence="3" key="1">
    <citation type="journal article" date="2023" name="Mol. Phylogenet. Evol.">
        <title>Genome-scale phylogeny and comparative genomics of the fungal order Sordariales.</title>
        <authorList>
            <person name="Hensen N."/>
            <person name="Bonometti L."/>
            <person name="Westerberg I."/>
            <person name="Brannstrom I.O."/>
            <person name="Guillou S."/>
            <person name="Cros-Aarteil S."/>
            <person name="Calhoun S."/>
            <person name="Haridas S."/>
            <person name="Kuo A."/>
            <person name="Mondo S."/>
            <person name="Pangilinan J."/>
            <person name="Riley R."/>
            <person name="LaButti K."/>
            <person name="Andreopoulos B."/>
            <person name="Lipzen A."/>
            <person name="Chen C."/>
            <person name="Yan M."/>
            <person name="Daum C."/>
            <person name="Ng V."/>
            <person name="Clum A."/>
            <person name="Steindorff A."/>
            <person name="Ohm R.A."/>
            <person name="Martin F."/>
            <person name="Silar P."/>
            <person name="Natvig D.O."/>
            <person name="Lalanne C."/>
            <person name="Gautier V."/>
            <person name="Ament-Velasquez S.L."/>
            <person name="Kruys A."/>
            <person name="Hutchinson M.I."/>
            <person name="Powell A.J."/>
            <person name="Barry K."/>
            <person name="Miller A.N."/>
            <person name="Grigoriev I.V."/>
            <person name="Debuchy R."/>
            <person name="Gladieux P."/>
            <person name="Hiltunen Thoren M."/>
            <person name="Johannesson H."/>
        </authorList>
    </citation>
    <scope>NUCLEOTIDE SEQUENCE</scope>
    <source>
        <strain evidence="3">PSN293</strain>
    </source>
</reference>
<reference evidence="3" key="2">
    <citation type="submission" date="2023-05" db="EMBL/GenBank/DDBJ databases">
        <authorList>
            <consortium name="Lawrence Berkeley National Laboratory"/>
            <person name="Steindorff A."/>
            <person name="Hensen N."/>
            <person name="Bonometti L."/>
            <person name="Westerberg I."/>
            <person name="Brannstrom I.O."/>
            <person name="Guillou S."/>
            <person name="Cros-Aarteil S."/>
            <person name="Calhoun S."/>
            <person name="Haridas S."/>
            <person name="Kuo A."/>
            <person name="Mondo S."/>
            <person name="Pangilinan J."/>
            <person name="Riley R."/>
            <person name="Labutti K."/>
            <person name="Andreopoulos B."/>
            <person name="Lipzen A."/>
            <person name="Chen C."/>
            <person name="Yanf M."/>
            <person name="Daum C."/>
            <person name="Ng V."/>
            <person name="Clum A."/>
            <person name="Ohm R."/>
            <person name="Martin F."/>
            <person name="Silar P."/>
            <person name="Natvig D."/>
            <person name="Lalanne C."/>
            <person name="Gautier V."/>
            <person name="Ament-Velasquez S.L."/>
            <person name="Kruys A."/>
            <person name="Hutchinson M.I."/>
            <person name="Powell A.J."/>
            <person name="Barry K."/>
            <person name="Miller A.N."/>
            <person name="Grigoriev I.V."/>
            <person name="Debuchy R."/>
            <person name="Gladieux P."/>
            <person name="Thoren M.H."/>
            <person name="Johannesson H."/>
        </authorList>
    </citation>
    <scope>NUCLEOTIDE SEQUENCE</scope>
    <source>
        <strain evidence="3">PSN293</strain>
    </source>
</reference>
<keyword evidence="2" id="KW-1133">Transmembrane helix</keyword>
<feature type="transmembrane region" description="Helical" evidence="2">
    <location>
        <begin position="130"/>
        <end position="152"/>
    </location>
</feature>
<feature type="region of interest" description="Disordered" evidence="1">
    <location>
        <begin position="1"/>
        <end position="69"/>
    </location>
</feature>
<accession>A0AAN7B1T2</accession>